<dbReference type="Pfam" id="PF03150">
    <property type="entry name" value="CCP_MauG"/>
    <property type="match status" value="1"/>
</dbReference>
<dbReference type="GO" id="GO:0004130">
    <property type="term" value="F:cytochrome-c peroxidase activity"/>
    <property type="evidence" value="ECO:0007669"/>
    <property type="project" value="TreeGrafter"/>
</dbReference>
<keyword evidence="12" id="KW-1185">Reference proteome</keyword>
<evidence type="ECO:0000256" key="5">
    <source>
        <dbReference type="ARBA" id="ARBA00022764"/>
    </source>
</evidence>
<protein>
    <submittedName>
        <fullName evidence="11">Cytochrome-c peroxidase</fullName>
    </submittedName>
</protein>
<dbReference type="GO" id="GO:0042597">
    <property type="term" value="C:periplasmic space"/>
    <property type="evidence" value="ECO:0007669"/>
    <property type="project" value="UniProtKB-SubCell"/>
</dbReference>
<keyword evidence="7 9" id="KW-0408">Iron</keyword>
<dbReference type="AlphaFoldDB" id="A0A5B0GK99"/>
<dbReference type="SUPFAM" id="SSF46626">
    <property type="entry name" value="Cytochrome c"/>
    <property type="match status" value="2"/>
</dbReference>
<dbReference type="Proteomes" id="UP000325273">
    <property type="component" value="Unassembled WGS sequence"/>
</dbReference>
<dbReference type="GO" id="GO:0020037">
    <property type="term" value="F:heme binding"/>
    <property type="evidence" value="ECO:0007669"/>
    <property type="project" value="InterPro"/>
</dbReference>
<feature type="binding site" description="axial binding residue" evidence="9">
    <location>
        <position position="229"/>
    </location>
    <ligand>
        <name>heme c</name>
        <dbReference type="ChEBI" id="CHEBI:61717"/>
        <label>2</label>
    </ligand>
    <ligandPart>
        <name>Fe</name>
        <dbReference type="ChEBI" id="CHEBI:18248"/>
    </ligandPart>
</feature>
<evidence type="ECO:0000256" key="3">
    <source>
        <dbReference type="ARBA" id="ARBA00022723"/>
    </source>
</evidence>
<evidence type="ECO:0000256" key="4">
    <source>
        <dbReference type="ARBA" id="ARBA00022729"/>
    </source>
</evidence>
<keyword evidence="3 9" id="KW-0479">Metal-binding</keyword>
<proteinExistence type="predicted"/>
<gene>
    <name evidence="11" type="ORF">FVF58_34795</name>
</gene>
<feature type="binding site" description="covalent" evidence="8">
    <location>
        <position position="228"/>
    </location>
    <ligand>
        <name>heme c</name>
        <dbReference type="ChEBI" id="CHEBI:61717"/>
        <label>2</label>
    </ligand>
</feature>
<evidence type="ECO:0000256" key="1">
    <source>
        <dbReference type="ARBA" id="ARBA00004418"/>
    </source>
</evidence>
<keyword evidence="6" id="KW-0560">Oxidoreductase</keyword>
<dbReference type="GO" id="GO:0009055">
    <property type="term" value="F:electron transfer activity"/>
    <property type="evidence" value="ECO:0007669"/>
    <property type="project" value="InterPro"/>
</dbReference>
<evidence type="ECO:0000313" key="12">
    <source>
        <dbReference type="Proteomes" id="UP000325273"/>
    </source>
</evidence>
<feature type="binding site" description="covalent" evidence="8">
    <location>
        <position position="44"/>
    </location>
    <ligand>
        <name>heme c</name>
        <dbReference type="ChEBI" id="CHEBI:61717"/>
        <label>1</label>
    </ligand>
</feature>
<keyword evidence="4" id="KW-0732">Signal</keyword>
<evidence type="ECO:0000256" key="8">
    <source>
        <dbReference type="PIRSR" id="PIRSR000294-1"/>
    </source>
</evidence>
<dbReference type="InterPro" id="IPR004852">
    <property type="entry name" value="Di-haem_cyt_c_peroxidsae"/>
</dbReference>
<dbReference type="Gene3D" id="1.10.760.10">
    <property type="entry name" value="Cytochrome c-like domain"/>
    <property type="match status" value="2"/>
</dbReference>
<organism evidence="11 12">
    <name type="scientific">Paraburkholderia panacisoli</name>
    <dbReference type="NCBI Taxonomy" id="2603818"/>
    <lineage>
        <taxon>Bacteria</taxon>
        <taxon>Pseudomonadati</taxon>
        <taxon>Pseudomonadota</taxon>
        <taxon>Betaproteobacteria</taxon>
        <taxon>Burkholderiales</taxon>
        <taxon>Burkholderiaceae</taxon>
        <taxon>Paraburkholderia</taxon>
    </lineage>
</organism>
<comment type="PTM">
    <text evidence="8">Binds 2 heme groups per subunit.</text>
</comment>
<dbReference type="PROSITE" id="PS51007">
    <property type="entry name" value="CYTC"/>
    <property type="match status" value="1"/>
</dbReference>
<evidence type="ECO:0000259" key="10">
    <source>
        <dbReference type="PROSITE" id="PS51007"/>
    </source>
</evidence>
<comment type="cofactor">
    <cofactor evidence="8">
        <name>heme</name>
        <dbReference type="ChEBI" id="CHEBI:30413"/>
    </cofactor>
    <text evidence="8">Binds 2 heme groups.</text>
</comment>
<evidence type="ECO:0000256" key="6">
    <source>
        <dbReference type="ARBA" id="ARBA00023002"/>
    </source>
</evidence>
<keyword evidence="2 8" id="KW-0349">Heme</keyword>
<evidence type="ECO:0000313" key="11">
    <source>
        <dbReference type="EMBL" id="KAA1003893.1"/>
    </source>
</evidence>
<name>A0A5B0GK99_9BURK</name>
<dbReference type="EMBL" id="VTUZ01000032">
    <property type="protein sequence ID" value="KAA1003893.1"/>
    <property type="molecule type" value="Genomic_DNA"/>
</dbReference>
<feature type="binding site" description="covalent" evidence="8">
    <location>
        <position position="47"/>
    </location>
    <ligand>
        <name>heme c</name>
        <dbReference type="ChEBI" id="CHEBI:61717"/>
        <label>1</label>
    </ligand>
</feature>
<dbReference type="InterPro" id="IPR009056">
    <property type="entry name" value="Cyt_c-like_dom"/>
</dbReference>
<feature type="domain" description="Cytochrome c" evidence="10">
    <location>
        <begin position="210"/>
        <end position="363"/>
    </location>
</feature>
<comment type="caution">
    <text evidence="11">The sequence shown here is derived from an EMBL/GenBank/DDBJ whole genome shotgun (WGS) entry which is preliminary data.</text>
</comment>
<dbReference type="PIRSF" id="PIRSF000294">
    <property type="entry name" value="Cytochrome-c_peroxidase"/>
    <property type="match status" value="1"/>
</dbReference>
<keyword evidence="11" id="KW-0575">Peroxidase</keyword>
<dbReference type="PANTHER" id="PTHR30600">
    <property type="entry name" value="CYTOCHROME C PEROXIDASE-RELATED"/>
    <property type="match status" value="1"/>
</dbReference>
<sequence length="373" mass="40809">MRLTPDAKAKTDPSNRVAATPAAAQLGRLLFNDARFSRNGAISCASCHHPGQQFQDGLPRAMGLSEGMRRTMPVVDVTEGPWFFWDGRKDSLWAQAVGPLEDQKEHGGNRLHDAHVLQEHYRSSYEALFGPMPDLRGLPQNASPLGTGAEKAAWQALPGRTRAHVSLVFANMGKALAAYETTLRVRSSRFDQYIDGVKSGDPKLLMALSPAEKAGLHLFLDKGRCATCHNGPLLTDHQFHNIGVPPADPNHPDQGRAAAIQKVLADEFNCLGPFSDAKPEQCEELRFIAKDDPHMLGAFKTPSLRNVALRAPYMHAGQMATLEDVMRHYAKPPHAIIGESELKTLNLSETEQQELLSLLRALSGPVIENGQAQ</sequence>
<accession>A0A5B0GK99</accession>
<comment type="subcellular location">
    <subcellularLocation>
        <location evidence="1">Periplasm</location>
    </subcellularLocation>
</comment>
<dbReference type="InterPro" id="IPR026259">
    <property type="entry name" value="MauG/Cytc_peroxidase"/>
</dbReference>
<feature type="binding site" description="covalent" evidence="8">
    <location>
        <position position="225"/>
    </location>
    <ligand>
        <name>heme c</name>
        <dbReference type="ChEBI" id="CHEBI:61717"/>
        <label>2</label>
    </ligand>
</feature>
<dbReference type="InterPro" id="IPR036909">
    <property type="entry name" value="Cyt_c-like_dom_sf"/>
</dbReference>
<keyword evidence="5" id="KW-0574">Periplasm</keyword>
<evidence type="ECO:0000256" key="2">
    <source>
        <dbReference type="ARBA" id="ARBA00022617"/>
    </source>
</evidence>
<dbReference type="InterPro" id="IPR051395">
    <property type="entry name" value="Cytochrome_c_Peroxidase/MauG"/>
</dbReference>
<reference evidence="11 12" key="1">
    <citation type="submission" date="2019-08" db="EMBL/GenBank/DDBJ databases">
        <title>Paraburkholderia sp. DCY113.</title>
        <authorList>
            <person name="Kang J."/>
        </authorList>
    </citation>
    <scope>NUCLEOTIDE SEQUENCE [LARGE SCALE GENOMIC DNA]</scope>
    <source>
        <strain evidence="11 12">DCY113</strain>
    </source>
</reference>
<evidence type="ECO:0000256" key="7">
    <source>
        <dbReference type="ARBA" id="ARBA00023004"/>
    </source>
</evidence>
<dbReference type="GO" id="GO:0046872">
    <property type="term" value="F:metal ion binding"/>
    <property type="evidence" value="ECO:0007669"/>
    <property type="project" value="UniProtKB-KW"/>
</dbReference>
<evidence type="ECO:0000256" key="9">
    <source>
        <dbReference type="PIRSR" id="PIRSR000294-2"/>
    </source>
</evidence>
<feature type="binding site" description="axial binding residue" evidence="9">
    <location>
        <position position="48"/>
    </location>
    <ligand>
        <name>heme c</name>
        <dbReference type="ChEBI" id="CHEBI:61717"/>
        <label>1</label>
    </ligand>
    <ligandPart>
        <name>Fe</name>
        <dbReference type="ChEBI" id="CHEBI:18248"/>
    </ligandPart>
</feature>